<dbReference type="InterPro" id="IPR050809">
    <property type="entry name" value="UgpAE/MalFG_permease"/>
</dbReference>
<evidence type="ECO:0000256" key="5">
    <source>
        <dbReference type="ARBA" id="ARBA00022989"/>
    </source>
</evidence>
<dbReference type="PANTHER" id="PTHR43227:SF11">
    <property type="entry name" value="BLL4140 PROTEIN"/>
    <property type="match status" value="1"/>
</dbReference>
<dbReference type="InterPro" id="IPR035906">
    <property type="entry name" value="MetI-like_sf"/>
</dbReference>
<evidence type="ECO:0000256" key="3">
    <source>
        <dbReference type="ARBA" id="ARBA00022475"/>
    </source>
</evidence>
<keyword evidence="5 7" id="KW-1133">Transmembrane helix</keyword>
<evidence type="ECO:0000259" key="8">
    <source>
        <dbReference type="PROSITE" id="PS50928"/>
    </source>
</evidence>
<feature type="transmembrane region" description="Helical" evidence="7">
    <location>
        <begin position="101"/>
        <end position="124"/>
    </location>
</feature>
<evidence type="ECO:0000256" key="7">
    <source>
        <dbReference type="RuleBase" id="RU363032"/>
    </source>
</evidence>
<organism evidence="9 10">
    <name type="scientific">Cetobacterium ceti</name>
    <dbReference type="NCBI Taxonomy" id="180163"/>
    <lineage>
        <taxon>Bacteria</taxon>
        <taxon>Fusobacteriati</taxon>
        <taxon>Fusobacteriota</taxon>
        <taxon>Fusobacteriia</taxon>
        <taxon>Fusobacteriales</taxon>
        <taxon>Fusobacteriaceae</taxon>
        <taxon>Cetobacterium</taxon>
    </lineage>
</organism>
<name>A0A1T4NKI3_9FUSO</name>
<dbReference type="AlphaFoldDB" id="A0A1T4NKI3"/>
<feature type="transmembrane region" description="Helical" evidence="7">
    <location>
        <begin position="208"/>
        <end position="228"/>
    </location>
</feature>
<evidence type="ECO:0000256" key="2">
    <source>
        <dbReference type="ARBA" id="ARBA00022448"/>
    </source>
</evidence>
<evidence type="ECO:0000256" key="1">
    <source>
        <dbReference type="ARBA" id="ARBA00004651"/>
    </source>
</evidence>
<dbReference type="SUPFAM" id="SSF161098">
    <property type="entry name" value="MetI-like"/>
    <property type="match status" value="1"/>
</dbReference>
<evidence type="ECO:0000313" key="10">
    <source>
        <dbReference type="Proteomes" id="UP000191153"/>
    </source>
</evidence>
<dbReference type="PROSITE" id="PS50928">
    <property type="entry name" value="ABC_TM1"/>
    <property type="match status" value="1"/>
</dbReference>
<dbReference type="PANTHER" id="PTHR43227">
    <property type="entry name" value="BLL4140 PROTEIN"/>
    <property type="match status" value="1"/>
</dbReference>
<feature type="transmembrane region" description="Helical" evidence="7">
    <location>
        <begin position="7"/>
        <end position="33"/>
    </location>
</feature>
<comment type="subcellular location">
    <subcellularLocation>
        <location evidence="1 7">Cell membrane</location>
        <topology evidence="1 7">Multi-pass membrane protein</topology>
    </subcellularLocation>
</comment>
<dbReference type="GO" id="GO:0055085">
    <property type="term" value="P:transmembrane transport"/>
    <property type="evidence" value="ECO:0007669"/>
    <property type="project" value="InterPro"/>
</dbReference>
<dbReference type="STRING" id="180163.SAMN02745174_01562"/>
<dbReference type="InterPro" id="IPR000515">
    <property type="entry name" value="MetI-like"/>
</dbReference>
<keyword evidence="10" id="KW-1185">Reference proteome</keyword>
<keyword evidence="3" id="KW-1003">Cell membrane</keyword>
<feature type="domain" description="ABC transmembrane type-1" evidence="8">
    <location>
        <begin position="67"/>
        <end position="279"/>
    </location>
</feature>
<sequence>MKDDSKLGYMLIFPGLLILCTLVFYPIILTFIYSLQYYKLTRLNDRKYIGLENYKKVFLDGDFHQAFINTLIIILVVVIVGLIGSFIMALMLNRKSKISGILTAIGIIPWALPPVVNGLIWKFIFYPEVGFLNKIFYKFHWINGSLNWINNTYGSLIIIGLIVAWRVIPFSGIVLLANIQAIPESVYEAAKIDGAGSLNQFRYITLPLLYPTLGIIVCNFILNGINVFDEMVSLVGYRTLGESLTMYNYNETFSFLNIGFGSSITYIIMIISGIFGFIYIKSLERKI</sequence>
<dbReference type="OrthoDB" id="9778687at2"/>
<dbReference type="Pfam" id="PF00528">
    <property type="entry name" value="BPD_transp_1"/>
    <property type="match status" value="1"/>
</dbReference>
<evidence type="ECO:0000313" key="9">
    <source>
        <dbReference type="EMBL" id="SJZ79527.1"/>
    </source>
</evidence>
<gene>
    <name evidence="9" type="ORF">SAMN02745174_01562</name>
</gene>
<accession>A0A1T4NKI3</accession>
<dbReference type="EMBL" id="FUWX01000011">
    <property type="protein sequence ID" value="SJZ79527.1"/>
    <property type="molecule type" value="Genomic_DNA"/>
</dbReference>
<keyword evidence="6 7" id="KW-0472">Membrane</keyword>
<reference evidence="9 10" key="1">
    <citation type="submission" date="2017-02" db="EMBL/GenBank/DDBJ databases">
        <authorList>
            <person name="Peterson S.W."/>
        </authorList>
    </citation>
    <scope>NUCLEOTIDE SEQUENCE [LARGE SCALE GENOMIC DNA]</scope>
    <source>
        <strain evidence="9 10">ATCC 700028</strain>
    </source>
</reference>
<dbReference type="RefSeq" id="WP_078694051.1">
    <property type="nucleotide sequence ID" value="NZ_FUWX01000011.1"/>
</dbReference>
<feature type="transmembrane region" description="Helical" evidence="7">
    <location>
        <begin position="255"/>
        <end position="280"/>
    </location>
</feature>
<dbReference type="GO" id="GO:0005886">
    <property type="term" value="C:plasma membrane"/>
    <property type="evidence" value="ECO:0007669"/>
    <property type="project" value="UniProtKB-SubCell"/>
</dbReference>
<dbReference type="Gene3D" id="1.10.3720.10">
    <property type="entry name" value="MetI-like"/>
    <property type="match status" value="1"/>
</dbReference>
<dbReference type="CDD" id="cd06261">
    <property type="entry name" value="TM_PBP2"/>
    <property type="match status" value="1"/>
</dbReference>
<proteinExistence type="inferred from homology"/>
<keyword evidence="2 7" id="KW-0813">Transport</keyword>
<evidence type="ECO:0000256" key="6">
    <source>
        <dbReference type="ARBA" id="ARBA00023136"/>
    </source>
</evidence>
<feature type="transmembrane region" description="Helical" evidence="7">
    <location>
        <begin position="153"/>
        <end position="177"/>
    </location>
</feature>
<protein>
    <submittedName>
        <fullName evidence="9">Carbohydrate ABC transporter membrane protein 1, CUT1 family (TC 3.A.1.1.-)</fullName>
    </submittedName>
</protein>
<keyword evidence="4 7" id="KW-0812">Transmembrane</keyword>
<dbReference type="Proteomes" id="UP000191153">
    <property type="component" value="Unassembled WGS sequence"/>
</dbReference>
<evidence type="ECO:0000256" key="4">
    <source>
        <dbReference type="ARBA" id="ARBA00022692"/>
    </source>
</evidence>
<feature type="transmembrane region" description="Helical" evidence="7">
    <location>
        <begin position="66"/>
        <end position="89"/>
    </location>
</feature>
<comment type="similarity">
    <text evidence="7">Belongs to the binding-protein-dependent transport system permease family.</text>
</comment>